<dbReference type="PANTHER" id="PTHR13976">
    <property type="entry name" value="HETEROGENEOUS NUCLEAR RIBONUCLEOPROTEIN-RELATED"/>
    <property type="match status" value="1"/>
</dbReference>
<protein>
    <recommendedName>
        <fullName evidence="4">RRM domain-containing protein</fullName>
    </recommendedName>
</protein>
<comment type="caution">
    <text evidence="5">The sequence shown here is derived from an EMBL/GenBank/DDBJ whole genome shotgun (WGS) entry which is preliminary data.</text>
</comment>
<evidence type="ECO:0000313" key="5">
    <source>
        <dbReference type="EMBL" id="GIX80035.1"/>
    </source>
</evidence>
<gene>
    <name evidence="5" type="ORF">CEXT_552481</name>
</gene>
<dbReference type="Pfam" id="PF00076">
    <property type="entry name" value="RRM_1"/>
    <property type="match status" value="1"/>
</dbReference>
<evidence type="ECO:0000256" key="2">
    <source>
        <dbReference type="ARBA" id="ARBA00022884"/>
    </source>
</evidence>
<evidence type="ECO:0000256" key="1">
    <source>
        <dbReference type="ARBA" id="ARBA00022737"/>
    </source>
</evidence>
<name>A0AAV4N5C8_CAEEX</name>
<feature type="domain" description="RRM" evidence="4">
    <location>
        <begin position="64"/>
        <end position="119"/>
    </location>
</feature>
<evidence type="ECO:0000259" key="4">
    <source>
        <dbReference type="Pfam" id="PF00076"/>
    </source>
</evidence>
<keyword evidence="1" id="KW-0677">Repeat</keyword>
<sequence>MNDYRVALTLNGKMIGHRYITISVASKESLAIARGSNYPPQKPRSPPHASGPPHGFLQGPKDVLPGRVTNDDIANFFRDTAINIRAFHIMLNADKLPNGDAFIEVPNKRDADAALRKTRKK</sequence>
<evidence type="ECO:0000313" key="6">
    <source>
        <dbReference type="Proteomes" id="UP001054945"/>
    </source>
</evidence>
<evidence type="ECO:0000256" key="3">
    <source>
        <dbReference type="SAM" id="MobiDB-lite"/>
    </source>
</evidence>
<dbReference type="InterPro" id="IPR050666">
    <property type="entry name" value="ESRP"/>
</dbReference>
<dbReference type="Gene3D" id="3.30.70.330">
    <property type="match status" value="1"/>
</dbReference>
<keyword evidence="6" id="KW-1185">Reference proteome</keyword>
<dbReference type="InterPro" id="IPR012677">
    <property type="entry name" value="Nucleotide-bd_a/b_plait_sf"/>
</dbReference>
<organism evidence="5 6">
    <name type="scientific">Caerostris extrusa</name>
    <name type="common">Bark spider</name>
    <name type="synonym">Caerostris bankana</name>
    <dbReference type="NCBI Taxonomy" id="172846"/>
    <lineage>
        <taxon>Eukaryota</taxon>
        <taxon>Metazoa</taxon>
        <taxon>Ecdysozoa</taxon>
        <taxon>Arthropoda</taxon>
        <taxon>Chelicerata</taxon>
        <taxon>Arachnida</taxon>
        <taxon>Araneae</taxon>
        <taxon>Araneomorphae</taxon>
        <taxon>Entelegynae</taxon>
        <taxon>Araneoidea</taxon>
        <taxon>Araneidae</taxon>
        <taxon>Caerostris</taxon>
    </lineage>
</organism>
<accession>A0AAV4N5C8</accession>
<feature type="region of interest" description="Disordered" evidence="3">
    <location>
        <begin position="33"/>
        <end position="64"/>
    </location>
</feature>
<dbReference type="GO" id="GO:0003723">
    <property type="term" value="F:RNA binding"/>
    <property type="evidence" value="ECO:0007669"/>
    <property type="project" value="UniProtKB-KW"/>
</dbReference>
<keyword evidence="2" id="KW-0694">RNA-binding</keyword>
<dbReference type="SUPFAM" id="SSF54928">
    <property type="entry name" value="RNA-binding domain, RBD"/>
    <property type="match status" value="1"/>
</dbReference>
<dbReference type="CDD" id="cd12254">
    <property type="entry name" value="RRM_hnRNPH_ESRPs_RBM12_like"/>
    <property type="match status" value="1"/>
</dbReference>
<reference evidence="5 6" key="1">
    <citation type="submission" date="2021-06" db="EMBL/GenBank/DDBJ databases">
        <title>Caerostris extrusa draft genome.</title>
        <authorList>
            <person name="Kono N."/>
            <person name="Arakawa K."/>
        </authorList>
    </citation>
    <scope>NUCLEOTIDE SEQUENCE [LARGE SCALE GENOMIC DNA]</scope>
</reference>
<dbReference type="Proteomes" id="UP001054945">
    <property type="component" value="Unassembled WGS sequence"/>
</dbReference>
<feature type="compositionally biased region" description="Pro residues" evidence="3">
    <location>
        <begin position="40"/>
        <end position="50"/>
    </location>
</feature>
<dbReference type="InterPro" id="IPR035979">
    <property type="entry name" value="RBD_domain_sf"/>
</dbReference>
<dbReference type="EMBL" id="BPLR01002995">
    <property type="protein sequence ID" value="GIX80035.1"/>
    <property type="molecule type" value="Genomic_DNA"/>
</dbReference>
<dbReference type="InterPro" id="IPR000504">
    <property type="entry name" value="RRM_dom"/>
</dbReference>
<dbReference type="AlphaFoldDB" id="A0AAV4N5C8"/>
<proteinExistence type="predicted"/>